<dbReference type="InterPro" id="IPR050367">
    <property type="entry name" value="APC_superfamily"/>
</dbReference>
<comment type="subcellular location">
    <subcellularLocation>
        <location evidence="1">Membrane</location>
        <topology evidence="1">Multi-pass membrane protein</topology>
    </subcellularLocation>
</comment>
<evidence type="ECO:0000256" key="4">
    <source>
        <dbReference type="ARBA" id="ARBA00023136"/>
    </source>
</evidence>
<keyword evidence="2 6" id="KW-0812">Transmembrane</keyword>
<feature type="transmembrane region" description="Helical" evidence="6">
    <location>
        <begin position="277"/>
        <end position="300"/>
    </location>
</feature>
<proteinExistence type="predicted"/>
<dbReference type="Proteomes" id="UP001597183">
    <property type="component" value="Unassembled WGS sequence"/>
</dbReference>
<evidence type="ECO:0000256" key="6">
    <source>
        <dbReference type="SAM" id="Phobius"/>
    </source>
</evidence>
<evidence type="ECO:0000256" key="5">
    <source>
        <dbReference type="SAM" id="MobiDB-lite"/>
    </source>
</evidence>
<dbReference type="RefSeq" id="WP_317787313.1">
    <property type="nucleotide sequence ID" value="NZ_AP028461.1"/>
</dbReference>
<keyword evidence="3 6" id="KW-1133">Transmembrane helix</keyword>
<feature type="transmembrane region" description="Helical" evidence="6">
    <location>
        <begin position="332"/>
        <end position="354"/>
    </location>
</feature>
<feature type="transmembrane region" description="Helical" evidence="6">
    <location>
        <begin position="128"/>
        <end position="144"/>
    </location>
</feature>
<keyword evidence="4 6" id="KW-0472">Membrane</keyword>
<feature type="domain" description="Amino acid permease/ SLC12A" evidence="7">
    <location>
        <begin position="17"/>
        <end position="455"/>
    </location>
</feature>
<feature type="region of interest" description="Disordered" evidence="5">
    <location>
        <begin position="472"/>
        <end position="493"/>
    </location>
</feature>
<accession>A0ABW4AB05</accession>
<dbReference type="PANTHER" id="PTHR42770">
    <property type="entry name" value="AMINO ACID TRANSPORTER-RELATED"/>
    <property type="match status" value="1"/>
</dbReference>
<evidence type="ECO:0000256" key="2">
    <source>
        <dbReference type="ARBA" id="ARBA00022692"/>
    </source>
</evidence>
<gene>
    <name evidence="8" type="ORF">ACFQ5G_21320</name>
</gene>
<feature type="transmembrane region" description="Helical" evidence="6">
    <location>
        <begin position="360"/>
        <end position="386"/>
    </location>
</feature>
<sequence>MAEQARLKTGALGAAGITFLVVAAAAPLTVMTGVAPLAVSIGGIGAPVGYLLAGLVLTVFAVGFTAMTRHTRGAGAFYSYITLGLGRPLGAAAGLLAVLSYNALQIGVYGLLGVQFAGAWTRFTGTGAPWWIFTAIGIAGVWALGRRGIDVGAKVIGTLLIAETAILALLVAGVLTKGQLTAGTFTPSAVTSPGMLAILGFCFAAFMGFESTALYRGEARRPDRSIPRATYASVAFLGLFYCLVVWAIVQAFGDERVVEAAGTDPTGLFFTAMDTFVGAWASDLMYVLVLTSVLASQLAFHNAINRYAFSLAHDGLLPAAFGRTHPRFLSPAAAGAAQTILAAVVVAGFALAGADPYLQLLLLVNTPGAIGVVTLQALTSAAVLAYFLRRRGVSGSRVAIAAGGLALILLSVVLYLLIDNIALLTGAAFGANAALVAVVPAILAAGVAWAFKIKIKSPSSYGRIGGEEVRAMNPGPSAAVLDNENRHTEETHA</sequence>
<dbReference type="PANTHER" id="PTHR42770:SF16">
    <property type="entry name" value="AMINO ACID PERMEASE"/>
    <property type="match status" value="1"/>
</dbReference>
<feature type="transmembrane region" description="Helical" evidence="6">
    <location>
        <begin position="229"/>
        <end position="249"/>
    </location>
</feature>
<feature type="transmembrane region" description="Helical" evidence="6">
    <location>
        <begin position="195"/>
        <end position="217"/>
    </location>
</feature>
<evidence type="ECO:0000313" key="8">
    <source>
        <dbReference type="EMBL" id="MFD1367901.1"/>
    </source>
</evidence>
<keyword evidence="9" id="KW-1185">Reference proteome</keyword>
<protein>
    <submittedName>
        <fullName evidence="8">APC family permease</fullName>
    </submittedName>
</protein>
<organism evidence="8 9">
    <name type="scientific">Actinoplanes sichuanensis</name>
    <dbReference type="NCBI Taxonomy" id="512349"/>
    <lineage>
        <taxon>Bacteria</taxon>
        <taxon>Bacillati</taxon>
        <taxon>Actinomycetota</taxon>
        <taxon>Actinomycetes</taxon>
        <taxon>Micromonosporales</taxon>
        <taxon>Micromonosporaceae</taxon>
        <taxon>Actinoplanes</taxon>
    </lineage>
</organism>
<feature type="transmembrane region" description="Helical" evidence="6">
    <location>
        <begin position="424"/>
        <end position="451"/>
    </location>
</feature>
<feature type="compositionally biased region" description="Basic and acidic residues" evidence="5">
    <location>
        <begin position="483"/>
        <end position="493"/>
    </location>
</feature>
<feature type="transmembrane region" description="Helical" evidence="6">
    <location>
        <begin position="89"/>
        <end position="108"/>
    </location>
</feature>
<evidence type="ECO:0000256" key="3">
    <source>
        <dbReference type="ARBA" id="ARBA00022989"/>
    </source>
</evidence>
<name>A0ABW4AB05_9ACTN</name>
<evidence type="ECO:0000259" key="7">
    <source>
        <dbReference type="Pfam" id="PF00324"/>
    </source>
</evidence>
<dbReference type="Pfam" id="PF00324">
    <property type="entry name" value="AA_permease"/>
    <property type="match status" value="1"/>
</dbReference>
<feature type="transmembrane region" description="Helical" evidence="6">
    <location>
        <begin position="49"/>
        <end position="68"/>
    </location>
</feature>
<dbReference type="EMBL" id="JBHTMK010000031">
    <property type="protein sequence ID" value="MFD1367901.1"/>
    <property type="molecule type" value="Genomic_DNA"/>
</dbReference>
<dbReference type="InterPro" id="IPR004841">
    <property type="entry name" value="AA-permease/SLC12A_dom"/>
</dbReference>
<dbReference type="PIRSF" id="PIRSF006060">
    <property type="entry name" value="AA_transporter"/>
    <property type="match status" value="1"/>
</dbReference>
<dbReference type="Gene3D" id="1.20.1740.10">
    <property type="entry name" value="Amino acid/polyamine transporter I"/>
    <property type="match status" value="1"/>
</dbReference>
<feature type="transmembrane region" description="Helical" evidence="6">
    <location>
        <begin position="398"/>
        <end position="418"/>
    </location>
</feature>
<evidence type="ECO:0000313" key="9">
    <source>
        <dbReference type="Proteomes" id="UP001597183"/>
    </source>
</evidence>
<comment type="caution">
    <text evidence="8">The sequence shown here is derived from an EMBL/GenBank/DDBJ whole genome shotgun (WGS) entry which is preliminary data.</text>
</comment>
<reference evidence="9" key="1">
    <citation type="journal article" date="2019" name="Int. J. Syst. Evol. Microbiol.">
        <title>The Global Catalogue of Microorganisms (GCM) 10K type strain sequencing project: providing services to taxonomists for standard genome sequencing and annotation.</title>
        <authorList>
            <consortium name="The Broad Institute Genomics Platform"/>
            <consortium name="The Broad Institute Genome Sequencing Center for Infectious Disease"/>
            <person name="Wu L."/>
            <person name="Ma J."/>
        </authorList>
    </citation>
    <scope>NUCLEOTIDE SEQUENCE [LARGE SCALE GENOMIC DNA]</scope>
    <source>
        <strain evidence="9">CCM 7526</strain>
    </source>
</reference>
<feature type="transmembrane region" description="Helical" evidence="6">
    <location>
        <begin position="156"/>
        <end position="175"/>
    </location>
</feature>
<evidence type="ECO:0000256" key="1">
    <source>
        <dbReference type="ARBA" id="ARBA00004141"/>
    </source>
</evidence>